<proteinExistence type="inferred from homology"/>
<dbReference type="InterPro" id="IPR013249">
    <property type="entry name" value="RNA_pol_sigma70_r4_t2"/>
</dbReference>
<reference evidence="8 9" key="1">
    <citation type="submission" date="2023-03" db="EMBL/GenBank/DDBJ databases">
        <title>Paludisphaera mucosa sp. nov. a novel planctomycete from northern fen.</title>
        <authorList>
            <person name="Ivanova A."/>
        </authorList>
    </citation>
    <scope>NUCLEOTIDE SEQUENCE [LARGE SCALE GENOMIC DNA]</scope>
    <source>
        <strain evidence="8 9">Pla2</strain>
    </source>
</reference>
<feature type="domain" description="RNA polymerase sigma factor 70 region 4 type 2" evidence="7">
    <location>
        <begin position="122"/>
        <end position="171"/>
    </location>
</feature>
<dbReference type="InterPro" id="IPR013324">
    <property type="entry name" value="RNA_pol_sigma_r3/r4-like"/>
</dbReference>
<evidence type="ECO:0000259" key="7">
    <source>
        <dbReference type="Pfam" id="PF08281"/>
    </source>
</evidence>
<dbReference type="SUPFAM" id="SSF88946">
    <property type="entry name" value="Sigma2 domain of RNA polymerase sigma factors"/>
    <property type="match status" value="1"/>
</dbReference>
<evidence type="ECO:0000313" key="9">
    <source>
        <dbReference type="Proteomes" id="UP001216907"/>
    </source>
</evidence>
<dbReference type="Gene3D" id="1.10.10.10">
    <property type="entry name" value="Winged helix-like DNA-binding domain superfamily/Winged helix DNA-binding domain"/>
    <property type="match status" value="1"/>
</dbReference>
<keyword evidence="3" id="KW-0731">Sigma factor</keyword>
<comment type="caution">
    <text evidence="8">The sequence shown here is derived from an EMBL/GenBank/DDBJ whole genome shotgun (WGS) entry which is preliminary data.</text>
</comment>
<evidence type="ECO:0000256" key="1">
    <source>
        <dbReference type="ARBA" id="ARBA00010641"/>
    </source>
</evidence>
<protein>
    <submittedName>
        <fullName evidence="8">Sigma-70 family RNA polymerase sigma factor</fullName>
    </submittedName>
</protein>
<dbReference type="PANTHER" id="PTHR43133">
    <property type="entry name" value="RNA POLYMERASE ECF-TYPE SIGMA FACTO"/>
    <property type="match status" value="1"/>
</dbReference>
<evidence type="ECO:0000256" key="5">
    <source>
        <dbReference type="SAM" id="MobiDB-lite"/>
    </source>
</evidence>
<keyword evidence="4" id="KW-0804">Transcription</keyword>
<dbReference type="Pfam" id="PF08281">
    <property type="entry name" value="Sigma70_r4_2"/>
    <property type="match status" value="1"/>
</dbReference>
<dbReference type="NCBIfam" id="TIGR02937">
    <property type="entry name" value="sigma70-ECF"/>
    <property type="match status" value="1"/>
</dbReference>
<dbReference type="SUPFAM" id="SSF88659">
    <property type="entry name" value="Sigma3 and sigma4 domains of RNA polymerase sigma factors"/>
    <property type="match status" value="1"/>
</dbReference>
<evidence type="ECO:0000256" key="3">
    <source>
        <dbReference type="ARBA" id="ARBA00023082"/>
    </source>
</evidence>
<dbReference type="CDD" id="cd06171">
    <property type="entry name" value="Sigma70_r4"/>
    <property type="match status" value="1"/>
</dbReference>
<evidence type="ECO:0000256" key="2">
    <source>
        <dbReference type="ARBA" id="ARBA00023015"/>
    </source>
</evidence>
<keyword evidence="9" id="KW-1185">Reference proteome</keyword>
<dbReference type="PANTHER" id="PTHR43133:SF51">
    <property type="entry name" value="RNA POLYMERASE SIGMA FACTOR"/>
    <property type="match status" value="1"/>
</dbReference>
<evidence type="ECO:0000259" key="6">
    <source>
        <dbReference type="Pfam" id="PF04542"/>
    </source>
</evidence>
<name>A0ABT6F847_9BACT</name>
<feature type="domain" description="RNA polymerase sigma-70 region 2" evidence="6">
    <location>
        <begin position="15"/>
        <end position="79"/>
    </location>
</feature>
<dbReference type="EMBL" id="JARRAG010000001">
    <property type="protein sequence ID" value="MDG3003704.1"/>
    <property type="molecule type" value="Genomic_DNA"/>
</dbReference>
<evidence type="ECO:0000313" key="8">
    <source>
        <dbReference type="EMBL" id="MDG3003704.1"/>
    </source>
</evidence>
<dbReference type="InterPro" id="IPR014284">
    <property type="entry name" value="RNA_pol_sigma-70_dom"/>
</dbReference>
<gene>
    <name evidence="8" type="ORF">PZE19_07980</name>
</gene>
<dbReference type="Proteomes" id="UP001216907">
    <property type="component" value="Unassembled WGS sequence"/>
</dbReference>
<dbReference type="Gene3D" id="1.10.1740.10">
    <property type="match status" value="1"/>
</dbReference>
<dbReference type="InterPro" id="IPR007627">
    <property type="entry name" value="RNA_pol_sigma70_r2"/>
</dbReference>
<organism evidence="8 9">
    <name type="scientific">Paludisphaera mucosa</name>
    <dbReference type="NCBI Taxonomy" id="3030827"/>
    <lineage>
        <taxon>Bacteria</taxon>
        <taxon>Pseudomonadati</taxon>
        <taxon>Planctomycetota</taxon>
        <taxon>Planctomycetia</taxon>
        <taxon>Isosphaerales</taxon>
        <taxon>Isosphaeraceae</taxon>
        <taxon>Paludisphaera</taxon>
    </lineage>
</organism>
<accession>A0ABT6F847</accession>
<dbReference type="InterPro" id="IPR036388">
    <property type="entry name" value="WH-like_DNA-bd_sf"/>
</dbReference>
<dbReference type="RefSeq" id="WP_277860054.1">
    <property type="nucleotide sequence ID" value="NZ_JARRAG010000001.1"/>
</dbReference>
<dbReference type="Pfam" id="PF04542">
    <property type="entry name" value="Sigma70_r2"/>
    <property type="match status" value="1"/>
</dbReference>
<keyword evidence="2" id="KW-0805">Transcription regulation</keyword>
<dbReference type="InterPro" id="IPR039425">
    <property type="entry name" value="RNA_pol_sigma-70-like"/>
</dbReference>
<evidence type="ECO:0000256" key="4">
    <source>
        <dbReference type="ARBA" id="ARBA00023163"/>
    </source>
</evidence>
<sequence length="198" mass="22644">MQACRAGRTEAYGELVERCQDRLYPMLLRLLGSPEDAQDVLQDAFIRGFEKLDQYQGESTFYTWMYRIAVNLAMSRLRRPRLRRLLRLLDAHRGRPALDPPDESPSSTPSYAAERAEREAIVGAALAALDPDHRAVVVLKDYEGRRYEEIGELLGVPIGTVRSRLHRARHQLRLRLQSLIEDERPSRPILPGVEKALS</sequence>
<dbReference type="InterPro" id="IPR013325">
    <property type="entry name" value="RNA_pol_sigma_r2"/>
</dbReference>
<comment type="similarity">
    <text evidence="1">Belongs to the sigma-70 factor family. ECF subfamily.</text>
</comment>
<feature type="region of interest" description="Disordered" evidence="5">
    <location>
        <begin position="94"/>
        <end position="113"/>
    </location>
</feature>